<dbReference type="GO" id="GO:0003725">
    <property type="term" value="F:double-stranded RNA binding"/>
    <property type="evidence" value="ECO:0007669"/>
    <property type="project" value="InterPro"/>
</dbReference>
<dbReference type="NCBIfam" id="TIGR00057">
    <property type="entry name" value="L-threonylcarbamoyladenylate synthase"/>
    <property type="match status" value="1"/>
</dbReference>
<dbReference type="EMBL" id="JAFKCZ010000020">
    <property type="protein sequence ID" value="MBN7798916.1"/>
    <property type="molecule type" value="Genomic_DNA"/>
</dbReference>
<accession>A0A939IM03</accession>
<keyword evidence="3" id="KW-1185">Reference proteome</keyword>
<dbReference type="InterPro" id="IPR006070">
    <property type="entry name" value="Sua5-like_dom"/>
</dbReference>
<name>A0A939IM03_9GAMM</name>
<reference evidence="2" key="1">
    <citation type="submission" date="2021-02" db="EMBL/GenBank/DDBJ databases">
        <title>PHA producing bacteria isolated from coastal sediment in Guangdong, Shenzhen.</title>
        <authorList>
            <person name="Zheng W."/>
            <person name="Yu S."/>
            <person name="Huang Y."/>
        </authorList>
    </citation>
    <scope>NUCLEOTIDE SEQUENCE</scope>
    <source>
        <strain evidence="2">TN14-10</strain>
    </source>
</reference>
<gene>
    <name evidence="2" type="ORF">JYP50_20120</name>
</gene>
<dbReference type="PANTHER" id="PTHR42828:SF3">
    <property type="entry name" value="THREONYLCARBAMOYL-AMP SYNTHASE"/>
    <property type="match status" value="1"/>
</dbReference>
<dbReference type="RefSeq" id="WP_206562362.1">
    <property type="nucleotide sequence ID" value="NZ_JAFKCZ010000020.1"/>
</dbReference>
<sequence length="207" mass="23109">MSQFFQVHPENPQARLISQAVDIIRGGGVVVYPTDSAYALGCHIGDKQALDRIRRIRQLDDRHNFTLVCRDLSEIATYARVDNTVYRLLKHATPGPYTFILRATSEVPRRLMHAKRKTVGLRVPDNAIAQALLADLGYPLMSVTLIMPGDEYPLIDPYDIRELLEHQVDLVIDGGYCGMEPTTVVDLADDLPVVTRQGKGDPEPFAV</sequence>
<feature type="domain" description="YrdC-like" evidence="1">
    <location>
        <begin position="14"/>
        <end position="200"/>
    </location>
</feature>
<organism evidence="2 3">
    <name type="scientific">Parahaliea mediterranea</name>
    <dbReference type="NCBI Taxonomy" id="651086"/>
    <lineage>
        <taxon>Bacteria</taxon>
        <taxon>Pseudomonadati</taxon>
        <taxon>Pseudomonadota</taxon>
        <taxon>Gammaproteobacteria</taxon>
        <taxon>Cellvibrionales</taxon>
        <taxon>Halieaceae</taxon>
        <taxon>Parahaliea</taxon>
    </lineage>
</organism>
<dbReference type="AlphaFoldDB" id="A0A939IM03"/>
<dbReference type="PROSITE" id="PS51163">
    <property type="entry name" value="YRDC"/>
    <property type="match status" value="1"/>
</dbReference>
<evidence type="ECO:0000313" key="2">
    <source>
        <dbReference type="EMBL" id="MBN7798916.1"/>
    </source>
</evidence>
<dbReference type="Pfam" id="PF01300">
    <property type="entry name" value="Sua5_yciO_yrdC"/>
    <property type="match status" value="1"/>
</dbReference>
<dbReference type="InterPro" id="IPR017945">
    <property type="entry name" value="DHBP_synth_RibB-like_a/b_dom"/>
</dbReference>
<proteinExistence type="predicted"/>
<dbReference type="Gene3D" id="3.90.870.10">
    <property type="entry name" value="DHBP synthase"/>
    <property type="match status" value="1"/>
</dbReference>
<dbReference type="PANTHER" id="PTHR42828">
    <property type="entry name" value="DHBP SYNTHASE RIBB-LIKE ALPHA/BETA DOMAIN-CONTAINING PROTEIN"/>
    <property type="match status" value="1"/>
</dbReference>
<dbReference type="InterPro" id="IPR052532">
    <property type="entry name" value="SUA5_domain"/>
</dbReference>
<dbReference type="SUPFAM" id="SSF55821">
    <property type="entry name" value="YrdC/RibB"/>
    <property type="match status" value="1"/>
</dbReference>
<comment type="caution">
    <text evidence="2">The sequence shown here is derived from an EMBL/GenBank/DDBJ whole genome shotgun (WGS) entry which is preliminary data.</text>
</comment>
<dbReference type="Proteomes" id="UP000664303">
    <property type="component" value="Unassembled WGS sequence"/>
</dbReference>
<protein>
    <submittedName>
        <fullName evidence="2">Threonylcarbamoyl-AMP synthase</fullName>
    </submittedName>
</protein>
<evidence type="ECO:0000259" key="1">
    <source>
        <dbReference type="PROSITE" id="PS51163"/>
    </source>
</evidence>
<evidence type="ECO:0000313" key="3">
    <source>
        <dbReference type="Proteomes" id="UP000664303"/>
    </source>
</evidence>